<feature type="compositionally biased region" description="Polar residues" evidence="1">
    <location>
        <begin position="16"/>
        <end position="29"/>
    </location>
</feature>
<reference evidence="2" key="1">
    <citation type="submission" date="2018-02" db="EMBL/GenBank/DDBJ databases">
        <title>Rhizophora mucronata_Transcriptome.</title>
        <authorList>
            <person name="Meera S.P."/>
            <person name="Sreeshan A."/>
            <person name="Augustine A."/>
        </authorList>
    </citation>
    <scope>NUCLEOTIDE SEQUENCE</scope>
    <source>
        <tissue evidence="2">Leaf</tissue>
    </source>
</reference>
<protein>
    <submittedName>
        <fullName evidence="2">Uncharacterized protein</fullName>
    </submittedName>
</protein>
<sequence length="29" mass="3283">MQKSSSFRPHSETPNREGTPNTSRNFSMA</sequence>
<proteinExistence type="predicted"/>
<name>A0A2P2NNQ6_RHIMU</name>
<dbReference type="AlphaFoldDB" id="A0A2P2NNQ6"/>
<organism evidence="2">
    <name type="scientific">Rhizophora mucronata</name>
    <name type="common">Asiatic mangrove</name>
    <dbReference type="NCBI Taxonomy" id="61149"/>
    <lineage>
        <taxon>Eukaryota</taxon>
        <taxon>Viridiplantae</taxon>
        <taxon>Streptophyta</taxon>
        <taxon>Embryophyta</taxon>
        <taxon>Tracheophyta</taxon>
        <taxon>Spermatophyta</taxon>
        <taxon>Magnoliopsida</taxon>
        <taxon>eudicotyledons</taxon>
        <taxon>Gunneridae</taxon>
        <taxon>Pentapetalae</taxon>
        <taxon>rosids</taxon>
        <taxon>fabids</taxon>
        <taxon>Malpighiales</taxon>
        <taxon>Rhizophoraceae</taxon>
        <taxon>Rhizophora</taxon>
    </lineage>
</organism>
<evidence type="ECO:0000313" key="2">
    <source>
        <dbReference type="EMBL" id="MBX44081.1"/>
    </source>
</evidence>
<feature type="region of interest" description="Disordered" evidence="1">
    <location>
        <begin position="1"/>
        <end position="29"/>
    </location>
</feature>
<evidence type="ECO:0000256" key="1">
    <source>
        <dbReference type="SAM" id="MobiDB-lite"/>
    </source>
</evidence>
<dbReference type="EMBL" id="GGEC01063597">
    <property type="protein sequence ID" value="MBX44081.1"/>
    <property type="molecule type" value="Transcribed_RNA"/>
</dbReference>
<accession>A0A2P2NNQ6</accession>